<evidence type="ECO:0008006" key="3">
    <source>
        <dbReference type="Google" id="ProtNLM"/>
    </source>
</evidence>
<organism evidence="1 2">
    <name type="scientific">Eubacterium maltosivorans</name>
    <dbReference type="NCBI Taxonomy" id="2041044"/>
    <lineage>
        <taxon>Bacteria</taxon>
        <taxon>Bacillati</taxon>
        <taxon>Bacillota</taxon>
        <taxon>Clostridia</taxon>
        <taxon>Eubacteriales</taxon>
        <taxon>Eubacteriaceae</taxon>
        <taxon>Eubacterium</taxon>
    </lineage>
</organism>
<protein>
    <recommendedName>
        <fullName evidence="3">Head-tail adaptor protein</fullName>
    </recommendedName>
</protein>
<dbReference type="Proteomes" id="UP000218387">
    <property type="component" value="Chromosome"/>
</dbReference>
<dbReference type="RefSeq" id="WP_096920279.1">
    <property type="nucleotide sequence ID" value="NZ_CP029487.1"/>
</dbReference>
<evidence type="ECO:0000313" key="1">
    <source>
        <dbReference type="EMBL" id="QCT71526.1"/>
    </source>
</evidence>
<dbReference type="KEGG" id="emt:CPZ25_009370"/>
<evidence type="ECO:0000313" key="2">
    <source>
        <dbReference type="Proteomes" id="UP000218387"/>
    </source>
</evidence>
<sequence length="117" mass="13407">MPISKRPQNEALFNDGVLTVCAVVKNRITRTKVDRLRYGEKTVGFNRFFGAKAADINVDSVLRLPRHPELSQDDILIMDGVQYRIVLLQRKDTAPLSYDATIERQIPPKVDEREELL</sequence>
<name>A0A4V1GLZ7_EUBML</name>
<accession>A0A4V1GLZ7</accession>
<dbReference type="AlphaFoldDB" id="A0A4V1GLZ7"/>
<proteinExistence type="predicted"/>
<reference evidence="1 2" key="1">
    <citation type="submission" date="2018-05" db="EMBL/GenBank/DDBJ databases">
        <title>Genome comparison of Eubacterium sp.</title>
        <authorList>
            <person name="Feng Y."/>
            <person name="Sanchez-Andrea I."/>
            <person name="Stams A.J.M."/>
            <person name="De Vos W.M."/>
        </authorList>
    </citation>
    <scope>NUCLEOTIDE SEQUENCE [LARGE SCALE GENOMIC DNA]</scope>
    <source>
        <strain evidence="1 2">YI</strain>
    </source>
</reference>
<gene>
    <name evidence="1" type="ORF">CPZ25_009370</name>
</gene>
<dbReference type="EMBL" id="CP029487">
    <property type="protein sequence ID" value="QCT71526.1"/>
    <property type="molecule type" value="Genomic_DNA"/>
</dbReference>
<keyword evidence="2" id="KW-1185">Reference proteome</keyword>